<comment type="caution">
    <text evidence="8">The sequence shown here is derived from an EMBL/GenBank/DDBJ whole genome shotgun (WGS) entry which is preliminary data.</text>
</comment>
<dbReference type="InterPro" id="IPR050595">
    <property type="entry name" value="Bact_response_regulator"/>
</dbReference>
<dbReference type="STRING" id="1817832.A3J48_03065"/>
<dbReference type="SUPFAM" id="SSF52172">
    <property type="entry name" value="CheY-like"/>
    <property type="match status" value="1"/>
</dbReference>
<evidence type="ECO:0000256" key="4">
    <source>
        <dbReference type="ARBA" id="ARBA00023125"/>
    </source>
</evidence>
<reference evidence="8 9" key="1">
    <citation type="journal article" date="2016" name="Nat. Commun.">
        <title>Thousands of microbial genomes shed light on interconnected biogeochemical processes in an aquifer system.</title>
        <authorList>
            <person name="Anantharaman K."/>
            <person name="Brown C.T."/>
            <person name="Hug L.A."/>
            <person name="Sharon I."/>
            <person name="Castelle C.J."/>
            <person name="Probst A.J."/>
            <person name="Thomas B.C."/>
            <person name="Singh A."/>
            <person name="Wilkins M.J."/>
            <person name="Karaoz U."/>
            <person name="Brodie E.L."/>
            <person name="Williams K.H."/>
            <person name="Hubbard S.S."/>
            <person name="Banfield J.F."/>
        </authorList>
    </citation>
    <scope>NUCLEOTIDE SEQUENCE [LARGE SCALE GENOMIC DNA]</scope>
</reference>
<gene>
    <name evidence="8" type="ORF">A3J48_03065</name>
</gene>
<dbReference type="SMART" id="SM00448">
    <property type="entry name" value="REC"/>
    <property type="match status" value="1"/>
</dbReference>
<evidence type="ECO:0000256" key="6">
    <source>
        <dbReference type="PROSITE-ProRule" id="PRU00169"/>
    </source>
</evidence>
<dbReference type="PANTHER" id="PTHR44591">
    <property type="entry name" value="STRESS RESPONSE REGULATOR PROTEIN 1"/>
    <property type="match status" value="1"/>
</dbReference>
<evidence type="ECO:0000256" key="5">
    <source>
        <dbReference type="ARBA" id="ARBA00023163"/>
    </source>
</evidence>
<name>A0A1F5P5C5_9BACT</name>
<dbReference type="Gene3D" id="3.40.50.2300">
    <property type="match status" value="1"/>
</dbReference>
<dbReference type="FunFam" id="3.40.50.2300:FF:000001">
    <property type="entry name" value="DNA-binding response regulator PhoB"/>
    <property type="match status" value="1"/>
</dbReference>
<evidence type="ECO:0000256" key="2">
    <source>
        <dbReference type="ARBA" id="ARBA00023012"/>
    </source>
</evidence>
<feature type="domain" description="Response regulatory" evidence="7">
    <location>
        <begin position="6"/>
        <end position="123"/>
    </location>
</feature>
<accession>A0A1F5P5C5</accession>
<dbReference type="Proteomes" id="UP000176786">
    <property type="component" value="Unassembled WGS sequence"/>
</dbReference>
<dbReference type="GO" id="GO:0000160">
    <property type="term" value="P:phosphorelay signal transduction system"/>
    <property type="evidence" value="ECO:0007669"/>
    <property type="project" value="UniProtKB-KW"/>
</dbReference>
<dbReference type="Pfam" id="PF00072">
    <property type="entry name" value="Response_reg"/>
    <property type="match status" value="1"/>
</dbReference>
<dbReference type="InterPro" id="IPR001789">
    <property type="entry name" value="Sig_transdc_resp-reg_receiver"/>
</dbReference>
<feature type="modified residue" description="4-aspartylphosphate" evidence="6">
    <location>
        <position position="55"/>
    </location>
</feature>
<keyword evidence="2" id="KW-0902">Two-component regulatory system</keyword>
<keyword evidence="5" id="KW-0804">Transcription</keyword>
<protein>
    <recommendedName>
        <fullName evidence="7">Response regulatory domain-containing protein</fullName>
    </recommendedName>
</protein>
<dbReference type="AlphaFoldDB" id="A0A1F5P5C5"/>
<dbReference type="InterPro" id="IPR011006">
    <property type="entry name" value="CheY-like_superfamily"/>
</dbReference>
<evidence type="ECO:0000256" key="3">
    <source>
        <dbReference type="ARBA" id="ARBA00023015"/>
    </source>
</evidence>
<organism evidence="8 9">
    <name type="scientific">Candidatus Doudnabacteria bacterium RIFCSPHIGHO2_02_FULL_46_11</name>
    <dbReference type="NCBI Taxonomy" id="1817832"/>
    <lineage>
        <taxon>Bacteria</taxon>
        <taxon>Candidatus Doudnaibacteriota</taxon>
    </lineage>
</organism>
<evidence type="ECO:0000256" key="1">
    <source>
        <dbReference type="ARBA" id="ARBA00022553"/>
    </source>
</evidence>
<evidence type="ECO:0000313" key="8">
    <source>
        <dbReference type="EMBL" id="OGE85128.1"/>
    </source>
</evidence>
<dbReference type="GO" id="GO:0003677">
    <property type="term" value="F:DNA binding"/>
    <property type="evidence" value="ECO:0007669"/>
    <property type="project" value="UniProtKB-KW"/>
</dbReference>
<keyword evidence="1 6" id="KW-0597">Phosphoprotein</keyword>
<evidence type="ECO:0000313" key="9">
    <source>
        <dbReference type="Proteomes" id="UP000176786"/>
    </source>
</evidence>
<keyword evidence="3" id="KW-0805">Transcription regulation</keyword>
<proteinExistence type="predicted"/>
<dbReference type="CDD" id="cd00156">
    <property type="entry name" value="REC"/>
    <property type="match status" value="1"/>
</dbReference>
<evidence type="ECO:0000259" key="7">
    <source>
        <dbReference type="PROSITE" id="PS50110"/>
    </source>
</evidence>
<sequence>MADSKKVLIVEDEAPMLKALVDKFTNEGFAVFHAEDGEEGLNIALKEHPDIILLDMIMPKMDGMTVLENIRKNAGWGADVPVIVLTNINDTRVVSEAMGFHASDFLVKSDWKLADVVKKVREKLGIAK</sequence>
<dbReference type="PROSITE" id="PS50110">
    <property type="entry name" value="RESPONSE_REGULATORY"/>
    <property type="match status" value="1"/>
</dbReference>
<keyword evidence="4" id="KW-0238">DNA-binding</keyword>
<dbReference type="PANTHER" id="PTHR44591:SF14">
    <property type="entry name" value="PROTEIN PILG"/>
    <property type="match status" value="1"/>
</dbReference>
<dbReference type="EMBL" id="MFES01000027">
    <property type="protein sequence ID" value="OGE85128.1"/>
    <property type="molecule type" value="Genomic_DNA"/>
</dbReference>